<dbReference type="EMBL" id="MK721192">
    <property type="protein sequence ID" value="QBZ70053.1"/>
    <property type="molecule type" value="Genomic_DNA"/>
</dbReference>
<organism evidence="1 2">
    <name type="scientific">Enterococcus phage vB_EfaM_Ef2.3</name>
    <dbReference type="NCBI Taxonomy" id="2546634"/>
    <lineage>
        <taxon>Viruses</taxon>
        <taxon>Duplodnaviria</taxon>
        <taxon>Heunggongvirae</taxon>
        <taxon>Uroviricota</taxon>
        <taxon>Caudoviricetes</taxon>
        <taxon>Herelleviridae</taxon>
        <taxon>Brockvirinae</taxon>
        <taxon>Kochikohdavirus</taxon>
        <taxon>Kochikohdavirus Ef23</taxon>
    </lineage>
</organism>
<proteinExistence type="predicted"/>
<accession>A0A4D6DUP9</accession>
<evidence type="ECO:0000313" key="1">
    <source>
        <dbReference type="EMBL" id="QBZ70053.1"/>
    </source>
</evidence>
<sequence>MIKLATCPECGGDLLEGAPNEYGYACDTCTYPYKEEDYCC</sequence>
<protein>
    <submittedName>
        <fullName evidence="1">Uncharacterized protein</fullName>
    </submittedName>
</protein>
<keyword evidence="2" id="KW-1185">Reference proteome</keyword>
<name>A0A4D6DUP9_9CAUD</name>
<reference evidence="1 2" key="1">
    <citation type="submission" date="2019-03" db="EMBL/GenBank/DDBJ databases">
        <title>Bacteriophages that Target Cytolytic Enterococcus faecalis Reduce Features of Ethanol-induced Liver Disease.</title>
        <authorList>
            <person name="Fouts D.E."/>
            <person name="Duan Y."/>
            <person name="White R.C."/>
            <person name="Nguyen K."/>
            <person name="Singh I."/>
            <person name="Schnabl B."/>
        </authorList>
    </citation>
    <scope>NUCLEOTIDE SEQUENCE [LARGE SCALE GENOMIC DNA]</scope>
</reference>
<dbReference type="Proteomes" id="UP000297011">
    <property type="component" value="Segment"/>
</dbReference>
<evidence type="ECO:0000313" key="2">
    <source>
        <dbReference type="Proteomes" id="UP000297011"/>
    </source>
</evidence>